<evidence type="ECO:0000256" key="1">
    <source>
        <dbReference type="SAM" id="MobiDB-lite"/>
    </source>
</evidence>
<keyword evidence="2" id="KW-1133">Transmembrane helix</keyword>
<feature type="transmembrane region" description="Helical" evidence="2">
    <location>
        <begin position="43"/>
        <end position="63"/>
    </location>
</feature>
<dbReference type="AlphaFoldDB" id="A0AAU7LUH0"/>
<evidence type="ECO:0000256" key="2">
    <source>
        <dbReference type="SAM" id="Phobius"/>
    </source>
</evidence>
<protein>
    <submittedName>
        <fullName evidence="4">General secretion pathway protein GspB</fullName>
    </submittedName>
</protein>
<dbReference type="GO" id="GO:0015627">
    <property type="term" value="C:type II protein secretion system complex"/>
    <property type="evidence" value="ECO:0007669"/>
    <property type="project" value="InterPro"/>
</dbReference>
<evidence type="ECO:0000313" key="4">
    <source>
        <dbReference type="EMBL" id="XBP71352.1"/>
    </source>
</evidence>
<organism evidence="4">
    <name type="scientific">Polaromonas hydrogenivorans</name>
    <dbReference type="NCBI Taxonomy" id="335476"/>
    <lineage>
        <taxon>Bacteria</taxon>
        <taxon>Pseudomonadati</taxon>
        <taxon>Pseudomonadota</taxon>
        <taxon>Betaproteobacteria</taxon>
        <taxon>Burkholderiales</taxon>
        <taxon>Comamonadaceae</taxon>
        <taxon>Polaromonas</taxon>
    </lineage>
</organism>
<dbReference type="EMBL" id="CP157675">
    <property type="protein sequence ID" value="XBP71352.1"/>
    <property type="molecule type" value="Genomic_DNA"/>
</dbReference>
<dbReference type="RefSeq" id="WP_349280732.1">
    <property type="nucleotide sequence ID" value="NZ_CBCSCU010000001.1"/>
</dbReference>
<accession>A0AAU7LUH0</accession>
<reference evidence="4" key="1">
    <citation type="submission" date="2024-05" db="EMBL/GenBank/DDBJ databases">
        <authorList>
            <person name="Bunk B."/>
            <person name="Swiderski J."/>
            <person name="Sproer C."/>
            <person name="Thiel V."/>
        </authorList>
    </citation>
    <scope>NUCLEOTIDE SEQUENCE</scope>
    <source>
        <strain evidence="4">DSM 17735</strain>
    </source>
</reference>
<sequence length="237" mass="24233">MSYILDALKRADAERERGAVPGLQSRHATMPAVPAGPGVQKRVWLAVVAALVLAGLAAGLWFWQKPDSAVRVAAVEPAVVSPAAPVPLAQPVPPPAPLPSIPTPPVVAVPRAAASSPPAVARAAPKPVPKPAPPAPAAAMQAPPKPKPEPVAKAPATQAAPATIPLLGDLPEGLRRDIPPLAISGSVYSANPAQRLLLVNNQVLGQGSQAAPGVNLEEIHAKSSVFSFRGTRFRVAH</sequence>
<keyword evidence="2" id="KW-0812">Transmembrane</keyword>
<proteinExistence type="predicted"/>
<dbReference type="InterPro" id="IPR032389">
    <property type="entry name" value="GspB_C"/>
</dbReference>
<gene>
    <name evidence="4" type="ORF">ABLV49_06000</name>
</gene>
<name>A0AAU7LUH0_9BURK</name>
<feature type="domain" description="Type II secretion system protein GspB C-terminal" evidence="3">
    <location>
        <begin position="178"/>
        <end position="235"/>
    </location>
</feature>
<evidence type="ECO:0000259" key="3">
    <source>
        <dbReference type="Pfam" id="PF16537"/>
    </source>
</evidence>
<feature type="region of interest" description="Disordered" evidence="1">
    <location>
        <begin position="118"/>
        <end position="159"/>
    </location>
</feature>
<dbReference type="Pfam" id="PF16537">
    <property type="entry name" value="T2SSB"/>
    <property type="match status" value="1"/>
</dbReference>
<feature type="compositionally biased region" description="Pro residues" evidence="1">
    <location>
        <begin position="126"/>
        <end position="136"/>
    </location>
</feature>
<keyword evidence="2" id="KW-0472">Membrane</keyword>